<dbReference type="Pfam" id="PF00072">
    <property type="entry name" value="Response_reg"/>
    <property type="match status" value="1"/>
</dbReference>
<dbReference type="InterPro" id="IPR003661">
    <property type="entry name" value="HisK_dim/P_dom"/>
</dbReference>
<keyword evidence="9" id="KW-0472">Membrane</keyword>
<dbReference type="InterPro" id="IPR005467">
    <property type="entry name" value="His_kinase_dom"/>
</dbReference>
<keyword evidence="9" id="KW-0812">Transmembrane</keyword>
<dbReference type="InterPro" id="IPR004358">
    <property type="entry name" value="Sig_transdc_His_kin-like_C"/>
</dbReference>
<dbReference type="InterPro" id="IPR050736">
    <property type="entry name" value="Sensor_HK_Regulatory"/>
</dbReference>
<evidence type="ECO:0000256" key="7">
    <source>
        <dbReference type="PROSITE-ProRule" id="PRU00169"/>
    </source>
</evidence>
<evidence type="ECO:0000256" key="2">
    <source>
        <dbReference type="ARBA" id="ARBA00012438"/>
    </source>
</evidence>
<dbReference type="InterPro" id="IPR003594">
    <property type="entry name" value="HATPase_dom"/>
</dbReference>
<dbReference type="Gene3D" id="3.30.565.10">
    <property type="entry name" value="Histidine kinase-like ATPase, C-terminal domain"/>
    <property type="match status" value="1"/>
</dbReference>
<feature type="domain" description="Histidine kinase" evidence="10">
    <location>
        <begin position="260"/>
        <end position="473"/>
    </location>
</feature>
<evidence type="ECO:0000256" key="5">
    <source>
        <dbReference type="ARBA" id="ARBA00022777"/>
    </source>
</evidence>
<feature type="transmembrane region" description="Helical" evidence="9">
    <location>
        <begin position="140"/>
        <end position="159"/>
    </location>
</feature>
<dbReference type="Pfam" id="PF00512">
    <property type="entry name" value="HisKA"/>
    <property type="match status" value="1"/>
</dbReference>
<evidence type="ECO:0000259" key="11">
    <source>
        <dbReference type="PROSITE" id="PS50110"/>
    </source>
</evidence>
<dbReference type="AlphaFoldDB" id="A0A5B8CNT9"/>
<dbReference type="EC" id="2.7.13.3" evidence="2"/>
<dbReference type="Gene3D" id="1.10.287.130">
    <property type="match status" value="1"/>
</dbReference>
<dbReference type="PROSITE" id="PS50110">
    <property type="entry name" value="RESPONSE_REGULATORY"/>
    <property type="match status" value="1"/>
</dbReference>
<organism evidence="12 13">
    <name type="scientific">Sphingobium fuliginis ATCC 27551</name>
    <dbReference type="NCBI Taxonomy" id="1208342"/>
    <lineage>
        <taxon>Bacteria</taxon>
        <taxon>Pseudomonadati</taxon>
        <taxon>Pseudomonadota</taxon>
        <taxon>Alphaproteobacteria</taxon>
        <taxon>Sphingomonadales</taxon>
        <taxon>Sphingomonadaceae</taxon>
        <taxon>Sphingobium</taxon>
    </lineage>
</organism>
<dbReference type="Gene3D" id="3.40.50.2300">
    <property type="match status" value="1"/>
</dbReference>
<evidence type="ECO:0000259" key="10">
    <source>
        <dbReference type="PROSITE" id="PS50109"/>
    </source>
</evidence>
<geneLocation type="plasmid" evidence="13">
    <name>psf2</name>
</geneLocation>
<accession>A0A5B8CNT9</accession>
<protein>
    <recommendedName>
        <fullName evidence="2">histidine kinase</fullName>
        <ecNumber evidence="2">2.7.13.3</ecNumber>
    </recommendedName>
</protein>
<keyword evidence="9" id="KW-1133">Transmembrane helix</keyword>
<dbReference type="InterPro" id="IPR011006">
    <property type="entry name" value="CheY-like_superfamily"/>
</dbReference>
<dbReference type="KEGG" id="sufl:FIL70_24870"/>
<reference evidence="12 13" key="1">
    <citation type="submission" date="2019-06" db="EMBL/GenBank/DDBJ databases">
        <title>Genome organization and adaptive potential of archetypical organophosphate degarding Sphingobium fuliginis ATCC 27551.</title>
        <authorList>
            <person name="Sarwar A."/>
            <person name="Parthasarathy S."/>
            <person name="Singh C."/>
            <person name="Siddavattam D."/>
        </authorList>
    </citation>
    <scope>NUCLEOTIDE SEQUENCE [LARGE SCALE GENOMIC DNA]</scope>
    <source>
        <strain evidence="12 13">ATCC 27551</strain>
        <plasmid evidence="13">psf2</plasmid>
    </source>
</reference>
<evidence type="ECO:0000256" key="1">
    <source>
        <dbReference type="ARBA" id="ARBA00000085"/>
    </source>
</evidence>
<dbReference type="SMART" id="SM00387">
    <property type="entry name" value="HATPase_c"/>
    <property type="match status" value="1"/>
</dbReference>
<dbReference type="SMART" id="SM00388">
    <property type="entry name" value="HisKA"/>
    <property type="match status" value="1"/>
</dbReference>
<dbReference type="SUPFAM" id="SSF47384">
    <property type="entry name" value="Homodimeric domain of signal transducing histidine kinase"/>
    <property type="match status" value="1"/>
</dbReference>
<proteinExistence type="predicted"/>
<dbReference type="InterPro" id="IPR001789">
    <property type="entry name" value="Sig_transdc_resp-reg_receiver"/>
</dbReference>
<dbReference type="EMBL" id="CP041019">
    <property type="protein sequence ID" value="QDC40375.1"/>
    <property type="molecule type" value="Genomic_DNA"/>
</dbReference>
<feature type="modified residue" description="4-aspartylphosphate" evidence="7">
    <location>
        <position position="548"/>
    </location>
</feature>
<dbReference type="SMART" id="SM00448">
    <property type="entry name" value="REC"/>
    <property type="match status" value="1"/>
</dbReference>
<dbReference type="Proteomes" id="UP000311469">
    <property type="component" value="Plasmid pSF2"/>
</dbReference>
<feature type="region of interest" description="Disordered" evidence="8">
    <location>
        <begin position="1"/>
        <end position="38"/>
    </location>
</feature>
<evidence type="ECO:0000313" key="12">
    <source>
        <dbReference type="EMBL" id="QDC40375.1"/>
    </source>
</evidence>
<comment type="catalytic activity">
    <reaction evidence="1">
        <text>ATP + protein L-histidine = ADP + protein N-phospho-L-histidine.</text>
        <dbReference type="EC" id="2.7.13.3"/>
    </reaction>
</comment>
<feature type="transmembrane region" description="Helical" evidence="9">
    <location>
        <begin position="51"/>
        <end position="71"/>
    </location>
</feature>
<evidence type="ECO:0000256" key="4">
    <source>
        <dbReference type="ARBA" id="ARBA00022679"/>
    </source>
</evidence>
<dbReference type="SUPFAM" id="SSF52172">
    <property type="entry name" value="CheY-like"/>
    <property type="match status" value="1"/>
</dbReference>
<keyword evidence="3 7" id="KW-0597">Phosphoprotein</keyword>
<dbReference type="PANTHER" id="PTHR43711">
    <property type="entry name" value="TWO-COMPONENT HISTIDINE KINASE"/>
    <property type="match status" value="1"/>
</dbReference>
<evidence type="ECO:0000256" key="6">
    <source>
        <dbReference type="ARBA" id="ARBA00023012"/>
    </source>
</evidence>
<sequence length="620" mass="66668">MFATEPRQPPGAAEPESHPLKRAVNASPDARTDPAQKREMQRELVELHARITLRMPLIQAFFVLSSALLLLPEVPTWKFLLWACAVGAIESGRALYAARLLRRLPNVVLGRTLRIQTVLAFLAGAHAGAMAPLFTHDLSLQNQVFLTFFLVALPAIGVAVSISSRVIAGVYAAAVLLPTSAVWISMHPAHILTSPVASGTYLLVLVFAASENERLLARSVAIRRERDQVVLDLERSNAEVRTAVQRAEAAALARTRVLAAASHDLRQPLHALSVYSAVLAAQPNPATLAEVAGHIDQLVRSLGSLLHGLLDLSQLSSGHYAATRQQFALHEMLDGTCTEFSEGLSRKGLTLTRDLEPTTLDGDAMALQRIARNLIDNAVKYTDRGGVTVRLRHEGSVAVITVQDTGKGIDAAEHERIFEEFYQLSNSGRDRSLGVGLGLAIVDRLTQLAGATIRVHSRVGIGSCFEVRVPGIAAPSSTVPHRAVTDRALRLPAGGRATVYLVDDEAPIVLGMRTLLQAWGLDVHAAQDVAGTTALFSARGRPDLMMADLRLRGQERGVALVARLHALHGEFPVIFVTGETAADALQEVHAAGWPLLHKPVNAESLHDAVGRALAAEEPAR</sequence>
<feature type="transmembrane region" description="Helical" evidence="9">
    <location>
        <begin position="117"/>
        <end position="134"/>
    </location>
</feature>
<dbReference type="PROSITE" id="PS50109">
    <property type="entry name" value="HIS_KIN"/>
    <property type="match status" value="1"/>
</dbReference>
<dbReference type="SUPFAM" id="SSF55874">
    <property type="entry name" value="ATPase domain of HSP90 chaperone/DNA topoisomerase II/histidine kinase"/>
    <property type="match status" value="1"/>
</dbReference>
<feature type="transmembrane region" description="Helical" evidence="9">
    <location>
        <begin position="166"/>
        <end position="185"/>
    </location>
</feature>
<keyword evidence="4" id="KW-0808">Transferase</keyword>
<name>A0A5B8CNT9_SPHSA</name>
<evidence type="ECO:0000313" key="13">
    <source>
        <dbReference type="Proteomes" id="UP000311469"/>
    </source>
</evidence>
<dbReference type="PRINTS" id="PR00344">
    <property type="entry name" value="BCTRLSENSOR"/>
</dbReference>
<dbReference type="GO" id="GO:0000155">
    <property type="term" value="F:phosphorelay sensor kinase activity"/>
    <property type="evidence" value="ECO:0007669"/>
    <property type="project" value="InterPro"/>
</dbReference>
<dbReference type="Pfam" id="PF02518">
    <property type="entry name" value="HATPase_c"/>
    <property type="match status" value="1"/>
</dbReference>
<feature type="domain" description="Response regulatory" evidence="11">
    <location>
        <begin position="498"/>
        <end position="613"/>
    </location>
</feature>
<keyword evidence="5" id="KW-0418">Kinase</keyword>
<gene>
    <name evidence="12" type="ORF">FIL70_24870</name>
</gene>
<dbReference type="CDD" id="cd00082">
    <property type="entry name" value="HisKA"/>
    <property type="match status" value="1"/>
</dbReference>
<feature type="transmembrane region" description="Helical" evidence="9">
    <location>
        <begin position="77"/>
        <end position="96"/>
    </location>
</feature>
<dbReference type="InterPro" id="IPR036890">
    <property type="entry name" value="HATPase_C_sf"/>
</dbReference>
<dbReference type="PANTHER" id="PTHR43711:SF26">
    <property type="entry name" value="SENSOR HISTIDINE KINASE RCSC"/>
    <property type="match status" value="1"/>
</dbReference>
<evidence type="ECO:0000256" key="3">
    <source>
        <dbReference type="ARBA" id="ARBA00022553"/>
    </source>
</evidence>
<keyword evidence="12" id="KW-0614">Plasmid</keyword>
<dbReference type="InterPro" id="IPR036097">
    <property type="entry name" value="HisK_dim/P_sf"/>
</dbReference>
<evidence type="ECO:0000256" key="8">
    <source>
        <dbReference type="SAM" id="MobiDB-lite"/>
    </source>
</evidence>
<evidence type="ECO:0000256" key="9">
    <source>
        <dbReference type="SAM" id="Phobius"/>
    </source>
</evidence>
<keyword evidence="6" id="KW-0902">Two-component regulatory system</keyword>
<dbReference type="CDD" id="cd00156">
    <property type="entry name" value="REC"/>
    <property type="match status" value="1"/>
</dbReference>